<evidence type="ECO:0000256" key="1">
    <source>
        <dbReference type="SAM" id="Phobius"/>
    </source>
</evidence>
<keyword evidence="1" id="KW-0472">Membrane</keyword>
<protein>
    <recommendedName>
        <fullName evidence="4">Prepilin-type N-terminal cleavage/methylation domain-containing protein</fullName>
    </recommendedName>
</protein>
<evidence type="ECO:0008006" key="4">
    <source>
        <dbReference type="Google" id="ProtNLM"/>
    </source>
</evidence>
<feature type="transmembrane region" description="Helical" evidence="1">
    <location>
        <begin position="12"/>
        <end position="32"/>
    </location>
</feature>
<dbReference type="EMBL" id="QDKP01000017">
    <property type="protein sequence ID" value="PVM86022.1"/>
    <property type="molecule type" value="Genomic_DNA"/>
</dbReference>
<accession>A0A2T9JQP0</accession>
<comment type="caution">
    <text evidence="2">The sequence shown here is derived from an EMBL/GenBank/DDBJ whole genome shotgun (WGS) entry which is preliminary data.</text>
</comment>
<evidence type="ECO:0000313" key="2">
    <source>
        <dbReference type="EMBL" id="PVM86022.1"/>
    </source>
</evidence>
<dbReference type="Proteomes" id="UP000244913">
    <property type="component" value="Unassembled WGS sequence"/>
</dbReference>
<dbReference type="AlphaFoldDB" id="A0A2T9JQP0"/>
<keyword evidence="1" id="KW-1133">Transmembrane helix</keyword>
<evidence type="ECO:0000313" key="3">
    <source>
        <dbReference type="Proteomes" id="UP000244913"/>
    </source>
</evidence>
<organism evidence="2 3">
    <name type="scientific">Caulobacter radicis</name>
    <dbReference type="NCBI Taxonomy" id="2172650"/>
    <lineage>
        <taxon>Bacteria</taxon>
        <taxon>Pseudomonadati</taxon>
        <taxon>Pseudomonadota</taxon>
        <taxon>Alphaproteobacteria</taxon>
        <taxon>Caulobacterales</taxon>
        <taxon>Caulobacteraceae</taxon>
        <taxon>Caulobacter</taxon>
    </lineage>
</organism>
<reference evidence="2 3" key="1">
    <citation type="submission" date="2018-04" db="EMBL/GenBank/DDBJ databases">
        <title>The genome sequence of Caulobacter sp. 736.</title>
        <authorList>
            <person name="Gao J."/>
            <person name="Sun J."/>
        </authorList>
    </citation>
    <scope>NUCLEOTIDE SEQUENCE [LARGE SCALE GENOMIC DNA]</scope>
    <source>
        <strain evidence="2 3">736</strain>
    </source>
</reference>
<keyword evidence="3" id="KW-1185">Reference proteome</keyword>
<sequence length="185" mass="19766">MSDDGYTLAEALAAIVMIGLAIGGLAQAAHVIGRLQERSAAGVQAQARSLALQQGLDRHLQAIEPVWSDRGGAQTSSRSAVLPCGHGATCRLDLERSADGERLNLRDGRGRQRSLALGPTRRARFEYVDDDGVHEAWPPAVVPRRTLRAIAVVDGERPLAVGRIWQVQPGPCVFDSVSGECRSAL</sequence>
<gene>
    <name evidence="2" type="ORF">DDF65_06260</name>
</gene>
<keyword evidence="1" id="KW-0812">Transmembrane</keyword>
<dbReference type="RefSeq" id="WP_116565590.1">
    <property type="nucleotide sequence ID" value="NZ_QDKP01000017.1"/>
</dbReference>
<name>A0A2T9JQP0_9CAUL</name>
<proteinExistence type="predicted"/>